<keyword evidence="2" id="KW-1185">Reference proteome</keyword>
<protein>
    <submittedName>
        <fullName evidence="1">Uncharacterized protein</fullName>
    </submittedName>
</protein>
<comment type="caution">
    <text evidence="1">The sequence shown here is derived from an EMBL/GenBank/DDBJ whole genome shotgun (WGS) entry which is preliminary data.</text>
</comment>
<dbReference type="EMBL" id="CM047909">
    <property type="protein sequence ID" value="KAJ0079593.1"/>
    <property type="molecule type" value="Genomic_DNA"/>
</dbReference>
<accession>A0ACC0ZX85</accession>
<dbReference type="Proteomes" id="UP001164250">
    <property type="component" value="Chromosome 13"/>
</dbReference>
<proteinExistence type="predicted"/>
<sequence>MPDLQRGIRRSKRLNKSQENNVCVAQTPQLGAGRAPAGRGRGSRAMNQDNAKHFAAGVHGRGGTGLDLPAKQVVEKKAEKLLAVEEEGSMSPLPEKVVTFDGFLAVICIIRGLNFLRYFLLH</sequence>
<name>A0ACC0ZX85_9ROSI</name>
<evidence type="ECO:0000313" key="1">
    <source>
        <dbReference type="EMBL" id="KAJ0079593.1"/>
    </source>
</evidence>
<reference evidence="2" key="1">
    <citation type="journal article" date="2023" name="G3 (Bethesda)">
        <title>Genome assembly and association tests identify interacting loci associated with vigor, precocity, and sex in interspecific pistachio rootstocks.</title>
        <authorList>
            <person name="Palmer W."/>
            <person name="Jacygrad E."/>
            <person name="Sagayaradj S."/>
            <person name="Cavanaugh K."/>
            <person name="Han R."/>
            <person name="Bertier L."/>
            <person name="Beede B."/>
            <person name="Kafkas S."/>
            <person name="Golino D."/>
            <person name="Preece J."/>
            <person name="Michelmore R."/>
        </authorList>
    </citation>
    <scope>NUCLEOTIDE SEQUENCE [LARGE SCALE GENOMIC DNA]</scope>
</reference>
<gene>
    <name evidence="1" type="ORF">Patl1_23289</name>
</gene>
<evidence type="ECO:0000313" key="2">
    <source>
        <dbReference type="Proteomes" id="UP001164250"/>
    </source>
</evidence>
<organism evidence="1 2">
    <name type="scientific">Pistacia atlantica</name>
    <dbReference type="NCBI Taxonomy" id="434234"/>
    <lineage>
        <taxon>Eukaryota</taxon>
        <taxon>Viridiplantae</taxon>
        <taxon>Streptophyta</taxon>
        <taxon>Embryophyta</taxon>
        <taxon>Tracheophyta</taxon>
        <taxon>Spermatophyta</taxon>
        <taxon>Magnoliopsida</taxon>
        <taxon>eudicotyledons</taxon>
        <taxon>Gunneridae</taxon>
        <taxon>Pentapetalae</taxon>
        <taxon>rosids</taxon>
        <taxon>malvids</taxon>
        <taxon>Sapindales</taxon>
        <taxon>Anacardiaceae</taxon>
        <taxon>Pistacia</taxon>
    </lineage>
</organism>